<evidence type="ECO:0000256" key="5">
    <source>
        <dbReference type="ARBA" id="ARBA00022989"/>
    </source>
</evidence>
<dbReference type="Pfam" id="PF09594">
    <property type="entry name" value="GT87"/>
    <property type="match status" value="1"/>
</dbReference>
<evidence type="ECO:0000256" key="1">
    <source>
        <dbReference type="ARBA" id="ARBA00004651"/>
    </source>
</evidence>
<feature type="transmembrane region" description="Helical" evidence="9">
    <location>
        <begin position="368"/>
        <end position="386"/>
    </location>
</feature>
<dbReference type="AlphaFoldDB" id="A0A939C608"/>
<protein>
    <submittedName>
        <fullName evidence="10">DUF2029 domain-containing protein</fullName>
    </submittedName>
</protein>
<dbReference type="InterPro" id="IPR018584">
    <property type="entry name" value="GT87"/>
</dbReference>
<evidence type="ECO:0000256" key="2">
    <source>
        <dbReference type="ARBA" id="ARBA00022475"/>
    </source>
</evidence>
<comment type="similarity">
    <text evidence="7">Belongs to the glycosyltransferase 87 family.</text>
</comment>
<evidence type="ECO:0000256" key="9">
    <source>
        <dbReference type="SAM" id="Phobius"/>
    </source>
</evidence>
<gene>
    <name evidence="10" type="ORF">JL107_09775</name>
</gene>
<feature type="transmembrane region" description="Helical" evidence="9">
    <location>
        <begin position="181"/>
        <end position="208"/>
    </location>
</feature>
<accession>A0A939C608</accession>
<organism evidence="10 11">
    <name type="scientific">Nakamurella flavida</name>
    <dbReference type="NCBI Taxonomy" id="363630"/>
    <lineage>
        <taxon>Bacteria</taxon>
        <taxon>Bacillati</taxon>
        <taxon>Actinomycetota</taxon>
        <taxon>Actinomycetes</taxon>
        <taxon>Nakamurellales</taxon>
        <taxon>Nakamurellaceae</taxon>
        <taxon>Nakamurella</taxon>
    </lineage>
</organism>
<evidence type="ECO:0000256" key="4">
    <source>
        <dbReference type="ARBA" id="ARBA00022692"/>
    </source>
</evidence>
<feature type="transmembrane region" description="Helical" evidence="9">
    <location>
        <begin position="392"/>
        <end position="409"/>
    </location>
</feature>
<feature type="transmembrane region" description="Helical" evidence="9">
    <location>
        <begin position="439"/>
        <end position="461"/>
    </location>
</feature>
<evidence type="ECO:0000256" key="7">
    <source>
        <dbReference type="ARBA" id="ARBA00024033"/>
    </source>
</evidence>
<feature type="transmembrane region" description="Helical" evidence="9">
    <location>
        <begin position="215"/>
        <end position="234"/>
    </location>
</feature>
<dbReference type="GO" id="GO:0005886">
    <property type="term" value="C:plasma membrane"/>
    <property type="evidence" value="ECO:0007669"/>
    <property type="project" value="UniProtKB-SubCell"/>
</dbReference>
<feature type="transmembrane region" description="Helical" evidence="9">
    <location>
        <begin position="414"/>
        <end position="433"/>
    </location>
</feature>
<evidence type="ECO:0000256" key="3">
    <source>
        <dbReference type="ARBA" id="ARBA00022679"/>
    </source>
</evidence>
<reference evidence="10" key="1">
    <citation type="submission" date="2021-01" db="EMBL/GenBank/DDBJ databases">
        <title>KCTC 19127 draft genome.</title>
        <authorList>
            <person name="An D."/>
        </authorList>
    </citation>
    <scope>NUCLEOTIDE SEQUENCE</scope>
    <source>
        <strain evidence="10">KCTC 19127</strain>
    </source>
</reference>
<evidence type="ECO:0000313" key="10">
    <source>
        <dbReference type="EMBL" id="MBM9476732.1"/>
    </source>
</evidence>
<feature type="region of interest" description="Disordered" evidence="8">
    <location>
        <begin position="257"/>
        <end position="321"/>
    </location>
</feature>
<dbReference type="GO" id="GO:0016758">
    <property type="term" value="F:hexosyltransferase activity"/>
    <property type="evidence" value="ECO:0007669"/>
    <property type="project" value="InterPro"/>
</dbReference>
<name>A0A939C608_9ACTN</name>
<keyword evidence="2" id="KW-1003">Cell membrane</keyword>
<keyword evidence="11" id="KW-1185">Reference proteome</keyword>
<evidence type="ECO:0000313" key="11">
    <source>
        <dbReference type="Proteomes" id="UP000663801"/>
    </source>
</evidence>
<keyword evidence="6 9" id="KW-0472">Membrane</keyword>
<dbReference type="Proteomes" id="UP000663801">
    <property type="component" value="Unassembled WGS sequence"/>
</dbReference>
<keyword evidence="3" id="KW-0808">Transferase</keyword>
<dbReference type="RefSeq" id="WP_205256841.1">
    <property type="nucleotide sequence ID" value="NZ_BAAAPV010000004.1"/>
</dbReference>
<feature type="region of interest" description="Disordered" evidence="8">
    <location>
        <begin position="1"/>
        <end position="25"/>
    </location>
</feature>
<keyword evidence="5 9" id="KW-1133">Transmembrane helix</keyword>
<keyword evidence="4 9" id="KW-0812">Transmembrane</keyword>
<feature type="transmembrane region" description="Helical" evidence="9">
    <location>
        <begin position="135"/>
        <end position="157"/>
    </location>
</feature>
<comment type="caution">
    <text evidence="10">The sequence shown here is derived from an EMBL/GenBank/DDBJ whole genome shotgun (WGS) entry which is preliminary data.</text>
</comment>
<proteinExistence type="inferred from homology"/>
<evidence type="ECO:0000256" key="6">
    <source>
        <dbReference type="ARBA" id="ARBA00023136"/>
    </source>
</evidence>
<dbReference type="EMBL" id="JAERWL010000008">
    <property type="protein sequence ID" value="MBM9476732.1"/>
    <property type="molecule type" value="Genomic_DNA"/>
</dbReference>
<feature type="transmembrane region" description="Helical" evidence="9">
    <location>
        <begin position="342"/>
        <end position="361"/>
    </location>
</feature>
<comment type="subcellular location">
    <subcellularLocation>
        <location evidence="1">Cell membrane</location>
        <topology evidence="1">Multi-pass membrane protein</topology>
    </subcellularLocation>
</comment>
<feature type="transmembrane region" description="Helical" evidence="9">
    <location>
        <begin position="32"/>
        <end position="52"/>
    </location>
</feature>
<sequence>MPAHALPTDHANATPAPPGRPAAPGRRGPRRVAVLAAVAVVLVAAFGLRWLFRDQVNSDLTVFVRPWYARVSTGGFAALTGEYANYNPPYLYLLSLVSRLGLPDLIAIKLLSGLFDVLLAAFAGLLVGLVRPRSWWPVAAFTVVMFAPTVVVNSAVWGQCDAIYASFCLGSLYLALRGRPWWAAVLFGVAFSFKLQAVFFLPALGMVLILTRQKVYALAASVVTFAALLVPAWLAGRGWSSLLSVYPTQISGGGTGGAGTAGGMRSGGMGTGGTGPLTGGAGTGGTGTGNTGTPPTGGGARNPGGTGGFGGGGTTTASGTGGLSKNAPTVFQWLGSSSAEKYLGLAAAALLAAGLGLLAWVRRARIDLAGMLLLSTAIVIAVPFLLPEMHERYFYLADVLSIVAAFTVGRRTGWMITAAVLVTVASLGSYAPFLLGSTVVPLGVLSLGMLAAGAITVAVLVERLGRQEAATACTDPAVAA</sequence>
<feature type="transmembrane region" description="Helical" evidence="9">
    <location>
        <begin position="106"/>
        <end position="128"/>
    </location>
</feature>
<evidence type="ECO:0000256" key="8">
    <source>
        <dbReference type="SAM" id="MobiDB-lite"/>
    </source>
</evidence>